<feature type="domain" description="HTH gntR-type" evidence="4">
    <location>
        <begin position="2"/>
        <end position="70"/>
    </location>
</feature>
<organism evidence="5 6">
    <name type="scientific">Pseudocitrobacter corydidari</name>
    <dbReference type="NCBI Taxonomy" id="2891570"/>
    <lineage>
        <taxon>Bacteria</taxon>
        <taxon>Pseudomonadati</taxon>
        <taxon>Pseudomonadota</taxon>
        <taxon>Gammaproteobacteria</taxon>
        <taxon>Enterobacterales</taxon>
        <taxon>Enterobacteriaceae</taxon>
        <taxon>Pseudocitrobacter</taxon>
    </lineage>
</organism>
<dbReference type="Pfam" id="PF00392">
    <property type="entry name" value="GntR"/>
    <property type="match status" value="1"/>
</dbReference>
<dbReference type="RefSeq" id="WP_231825865.1">
    <property type="nucleotide sequence ID" value="NZ_CP087880.1"/>
</dbReference>
<dbReference type="Gene3D" id="1.10.10.10">
    <property type="entry name" value="Winged helix-like DNA-binding domain superfamily/Winged helix DNA-binding domain"/>
    <property type="match status" value="1"/>
</dbReference>
<dbReference type="InterPro" id="IPR036388">
    <property type="entry name" value="WH-like_DNA-bd_sf"/>
</dbReference>
<dbReference type="PROSITE" id="PS50949">
    <property type="entry name" value="HTH_GNTR"/>
    <property type="match status" value="1"/>
</dbReference>
<dbReference type="Pfam" id="PF07702">
    <property type="entry name" value="UTRA"/>
    <property type="match status" value="1"/>
</dbReference>
<dbReference type="PANTHER" id="PTHR44846">
    <property type="entry name" value="MANNOSYL-D-GLYCERATE TRANSPORT/METABOLISM SYSTEM REPRESSOR MNGR-RELATED"/>
    <property type="match status" value="1"/>
</dbReference>
<evidence type="ECO:0000313" key="6">
    <source>
        <dbReference type="Proteomes" id="UP001199659"/>
    </source>
</evidence>
<protein>
    <submittedName>
        <fullName evidence="5">HTH-type transcriptional repressor NagR</fullName>
    </submittedName>
</protein>
<proteinExistence type="predicted"/>
<gene>
    <name evidence="5" type="primary">nagR_3</name>
    <name evidence="5" type="ORF">G163CM_36390</name>
</gene>
<dbReference type="InterPro" id="IPR028978">
    <property type="entry name" value="Chorismate_lyase_/UTRA_dom_sf"/>
</dbReference>
<dbReference type="SMART" id="SM00866">
    <property type="entry name" value="UTRA"/>
    <property type="match status" value="1"/>
</dbReference>
<dbReference type="EMBL" id="CP087880">
    <property type="protein sequence ID" value="UGS42876.1"/>
    <property type="molecule type" value="Genomic_DNA"/>
</dbReference>
<evidence type="ECO:0000256" key="2">
    <source>
        <dbReference type="ARBA" id="ARBA00023125"/>
    </source>
</evidence>
<keyword evidence="1" id="KW-0805">Transcription regulation</keyword>
<accession>A0ABY3S8H1</accession>
<dbReference type="SUPFAM" id="SSF46785">
    <property type="entry name" value="Winged helix' DNA-binding domain"/>
    <property type="match status" value="1"/>
</dbReference>
<reference evidence="5 6" key="1">
    <citation type="journal article" date="2022" name="Int. J. Syst. Evol. Microbiol.">
        <title>Pseudocitrobacter corydidari sp. nov., isolated from the Asian emerald cockroach Corydidarum magnifica.</title>
        <authorList>
            <person name="Guzman J."/>
            <person name="Poehlein A."/>
            <person name="Glaeser S.P."/>
            <person name="Schwengers O."/>
            <person name="Blom J."/>
            <person name="Hollensteiner J."/>
            <person name="Kampfer P."/>
            <person name="Vilcinskas A."/>
        </authorList>
    </citation>
    <scope>NUCLEOTIDE SEQUENCE [LARGE SCALE GENOMIC DNA]</scope>
    <source>
        <strain evidence="5">G163CM</strain>
    </source>
</reference>
<keyword evidence="2" id="KW-0238">DNA-binding</keyword>
<evidence type="ECO:0000256" key="1">
    <source>
        <dbReference type="ARBA" id="ARBA00023015"/>
    </source>
</evidence>
<keyword evidence="6" id="KW-1185">Reference proteome</keyword>
<evidence type="ECO:0000256" key="3">
    <source>
        <dbReference type="ARBA" id="ARBA00023163"/>
    </source>
</evidence>
<dbReference type="PANTHER" id="PTHR44846:SF17">
    <property type="entry name" value="GNTR-FAMILY TRANSCRIPTIONAL REGULATOR"/>
    <property type="match status" value="1"/>
</dbReference>
<evidence type="ECO:0000259" key="4">
    <source>
        <dbReference type="PROSITE" id="PS50949"/>
    </source>
</evidence>
<dbReference type="SMART" id="SM00345">
    <property type="entry name" value="HTH_GNTR"/>
    <property type="match status" value="1"/>
</dbReference>
<dbReference type="PRINTS" id="PR00035">
    <property type="entry name" value="HTHGNTR"/>
</dbReference>
<dbReference type="InterPro" id="IPR036390">
    <property type="entry name" value="WH_DNA-bd_sf"/>
</dbReference>
<dbReference type="InterPro" id="IPR011663">
    <property type="entry name" value="UTRA"/>
</dbReference>
<dbReference type="Gene3D" id="3.40.1410.10">
    <property type="entry name" value="Chorismate lyase-like"/>
    <property type="match status" value="1"/>
</dbReference>
<name>A0ABY3S8H1_9ENTR</name>
<dbReference type="InterPro" id="IPR050679">
    <property type="entry name" value="Bact_HTH_transcr_reg"/>
</dbReference>
<evidence type="ECO:0000313" key="5">
    <source>
        <dbReference type="EMBL" id="UGS42876.1"/>
    </source>
</evidence>
<dbReference type="InterPro" id="IPR000524">
    <property type="entry name" value="Tscrpt_reg_HTH_GntR"/>
</dbReference>
<dbReference type="SUPFAM" id="SSF64288">
    <property type="entry name" value="Chorismate lyase-like"/>
    <property type="match status" value="1"/>
</dbReference>
<dbReference type="CDD" id="cd07377">
    <property type="entry name" value="WHTH_GntR"/>
    <property type="match status" value="1"/>
</dbReference>
<sequence length="242" mass="27240">MAARYIEIKNSIKDDILSGRYQVGEKLPSERELAPVYGVTRVTIQKSMHMLEQEGFIERIHGKGMFVANTLAENVYFLNDGPSDAFLGFSREFGSKANITSRLVSQQLITAPEHIIKALNLTRDAQVHAIRRVRLIDTVPVLVEDSWIVQAVIPVIPASVLDKGSLYEYIERLTHKKIKFYNSVIEASLFDETLASLLDVAVNSPMLKVTGTTKLDDGSLFNYSCSYNRADKFRVKNNWVGK</sequence>
<dbReference type="Proteomes" id="UP001199659">
    <property type="component" value="Chromosome"/>
</dbReference>
<keyword evidence="3" id="KW-0804">Transcription</keyword>